<dbReference type="InterPro" id="IPR027417">
    <property type="entry name" value="P-loop_NTPase"/>
</dbReference>
<keyword evidence="1" id="KW-0472">Membrane</keyword>
<evidence type="ECO:0000256" key="1">
    <source>
        <dbReference type="SAM" id="Phobius"/>
    </source>
</evidence>
<reference evidence="4" key="1">
    <citation type="submission" date="2020-03" db="EMBL/GenBank/DDBJ databases">
        <title>Whole-genome sequence of the purple nonsulfur bacterium Rhodocyclus tenuis DSM112.</title>
        <authorList>
            <person name="Kyndt J.A."/>
            <person name="Meyer T.E."/>
        </authorList>
    </citation>
    <scope>NUCLEOTIDE SEQUENCE [LARGE SCALE GENOMIC DNA]</scope>
    <source>
        <strain evidence="4">DSM 112</strain>
    </source>
</reference>
<feature type="transmembrane region" description="Helical" evidence="1">
    <location>
        <begin position="180"/>
        <end position="201"/>
    </location>
</feature>
<dbReference type="Proteomes" id="UP000720344">
    <property type="component" value="Unassembled WGS sequence"/>
</dbReference>
<evidence type="ECO:0000313" key="4">
    <source>
        <dbReference type="Proteomes" id="UP000720344"/>
    </source>
</evidence>
<protein>
    <submittedName>
        <fullName evidence="3">Zonular occludens toxin</fullName>
    </submittedName>
</protein>
<proteinExistence type="predicted"/>
<feature type="domain" description="Zona occludens toxin N-terminal" evidence="2">
    <location>
        <begin position="52"/>
        <end position="168"/>
    </location>
</feature>
<gene>
    <name evidence="3" type="ORF">HCX48_13520</name>
</gene>
<dbReference type="InterPro" id="IPR008900">
    <property type="entry name" value="Zot_N"/>
</dbReference>
<name>A0ABX0WKJ2_9RHOO</name>
<organism evidence="3 4">
    <name type="scientific">Rhodocyclus gracilis</name>
    <dbReference type="NCBI Taxonomy" id="2929842"/>
    <lineage>
        <taxon>Bacteria</taxon>
        <taxon>Pseudomonadati</taxon>
        <taxon>Pseudomonadota</taxon>
        <taxon>Betaproteobacteria</taxon>
        <taxon>Rhodocyclales</taxon>
        <taxon>Rhodocyclaceae</taxon>
        <taxon>Rhodocyclus</taxon>
    </lineage>
</organism>
<dbReference type="RefSeq" id="WP_167682821.1">
    <property type="nucleotide sequence ID" value="NZ_JAATWB010000018.1"/>
</dbReference>
<keyword evidence="4" id="KW-1185">Reference proteome</keyword>
<keyword evidence="1" id="KW-1133">Transmembrane helix</keyword>
<dbReference type="Gene3D" id="3.40.50.300">
    <property type="entry name" value="P-loop containing nucleotide triphosphate hydrolases"/>
    <property type="match status" value="1"/>
</dbReference>
<accession>A0ABX0WKJ2</accession>
<evidence type="ECO:0000313" key="3">
    <source>
        <dbReference type="EMBL" id="NJA90235.1"/>
    </source>
</evidence>
<evidence type="ECO:0000259" key="2">
    <source>
        <dbReference type="Pfam" id="PF05707"/>
    </source>
</evidence>
<comment type="caution">
    <text evidence="3">The sequence shown here is derived from an EMBL/GenBank/DDBJ whole genome shotgun (WGS) entry which is preliminary data.</text>
</comment>
<dbReference type="EMBL" id="JAATWB010000018">
    <property type="protein sequence ID" value="NJA90235.1"/>
    <property type="molecule type" value="Genomic_DNA"/>
</dbReference>
<sequence length="321" mass="36017">MITLITGQPGAGKTLRLLYIVKALAEKENRPVYVSGIPELSLPWIELDKPEEWYNCPVGSIIVIDECQRIFRPRGNGSVVPRAVSEMETHRHHGIDIFLTTQHPMLLDSNVRRLVGRHIHVMRAFGAGAANIHEWNEVRENCDKSRLGSQCVFWKYPKEVFSYYKSAELHTHRFRPPLRILLLIVAPVLLGVAVWSFLAWYQSYEDKGKAPVAAPVSVSATAPSSVPSPLKGSEPPRLSRESWLADYTPRLDGLPHTAPAYDRVTLPVDAPYPVGCARVSSCVCYTAQGTQIPMAQESCEAILKTGFFRSWSSDRRREVTQ</sequence>
<keyword evidence="1" id="KW-0812">Transmembrane</keyword>
<dbReference type="SUPFAM" id="SSF52540">
    <property type="entry name" value="P-loop containing nucleoside triphosphate hydrolases"/>
    <property type="match status" value="1"/>
</dbReference>
<dbReference type="Pfam" id="PF05707">
    <property type="entry name" value="Zot"/>
    <property type="match status" value="1"/>
</dbReference>